<protein>
    <submittedName>
        <fullName evidence="3">Uncharacterized protein</fullName>
    </submittedName>
</protein>
<feature type="transmembrane region" description="Helical" evidence="2">
    <location>
        <begin position="37"/>
        <end position="58"/>
    </location>
</feature>
<feature type="transmembrane region" description="Helical" evidence="2">
    <location>
        <begin position="137"/>
        <end position="155"/>
    </location>
</feature>
<feature type="transmembrane region" description="Helical" evidence="2">
    <location>
        <begin position="111"/>
        <end position="131"/>
    </location>
</feature>
<feature type="region of interest" description="Disordered" evidence="1">
    <location>
        <begin position="173"/>
        <end position="232"/>
    </location>
</feature>
<name>A0A5B0PW83_PUCGR</name>
<feature type="compositionally biased region" description="Polar residues" evidence="1">
    <location>
        <begin position="192"/>
        <end position="210"/>
    </location>
</feature>
<reference evidence="3 4" key="1">
    <citation type="submission" date="2019-05" db="EMBL/GenBank/DDBJ databases">
        <title>Emergence of the Ug99 lineage of the wheat stem rust pathogen through somatic hybridization.</title>
        <authorList>
            <person name="Li F."/>
            <person name="Upadhyaya N.M."/>
            <person name="Sperschneider J."/>
            <person name="Matny O."/>
            <person name="Nguyen-Phuc H."/>
            <person name="Mago R."/>
            <person name="Raley C."/>
            <person name="Miller M.E."/>
            <person name="Silverstein K.A.T."/>
            <person name="Henningsen E."/>
            <person name="Hirsch C.D."/>
            <person name="Visser B."/>
            <person name="Pretorius Z.A."/>
            <person name="Steffenson B.J."/>
            <person name="Schwessinger B."/>
            <person name="Dodds P.N."/>
            <person name="Figueroa M."/>
        </authorList>
    </citation>
    <scope>NUCLEOTIDE SEQUENCE [LARGE SCALE GENOMIC DNA]</scope>
    <source>
        <strain evidence="3 4">Ug99</strain>
    </source>
</reference>
<dbReference type="EMBL" id="VDEP01000311">
    <property type="protein sequence ID" value="KAA1105194.1"/>
    <property type="molecule type" value="Genomic_DNA"/>
</dbReference>
<sequence length="232" mass="25164">MFETKKKENLTIDFRLSSTQSTNQHSCSLNMPSSPKVVHGIFAFGSLSAAISSVLISIRMGALDFIKQNFIDGLCVDVWDGFFRSPKNLIAIAFLGYLPLHCLSVRAPASMICLTGLMAIPSILFFIATFLELMPVVLPLGAILHGLALFGLAELRLARQPLSIRPSVSFAESPKKKTSKSSLRSLKKPAPNSASTLRSSSLNHSNPSPVSLSQKSKPGPPSPISKRKRRES</sequence>
<evidence type="ECO:0000256" key="1">
    <source>
        <dbReference type="SAM" id="MobiDB-lite"/>
    </source>
</evidence>
<keyword evidence="2" id="KW-0812">Transmembrane</keyword>
<gene>
    <name evidence="3" type="ORF">PGTUg99_010003</name>
</gene>
<keyword evidence="2" id="KW-0472">Membrane</keyword>
<evidence type="ECO:0000256" key="2">
    <source>
        <dbReference type="SAM" id="Phobius"/>
    </source>
</evidence>
<proteinExistence type="predicted"/>
<keyword evidence="2" id="KW-1133">Transmembrane helix</keyword>
<comment type="caution">
    <text evidence="3">The sequence shown here is derived from an EMBL/GenBank/DDBJ whole genome shotgun (WGS) entry which is preliminary data.</text>
</comment>
<organism evidence="3 4">
    <name type="scientific">Puccinia graminis f. sp. tritici</name>
    <dbReference type="NCBI Taxonomy" id="56615"/>
    <lineage>
        <taxon>Eukaryota</taxon>
        <taxon>Fungi</taxon>
        <taxon>Dikarya</taxon>
        <taxon>Basidiomycota</taxon>
        <taxon>Pucciniomycotina</taxon>
        <taxon>Pucciniomycetes</taxon>
        <taxon>Pucciniales</taxon>
        <taxon>Pucciniaceae</taxon>
        <taxon>Puccinia</taxon>
    </lineage>
</organism>
<accession>A0A5B0PW83</accession>
<evidence type="ECO:0000313" key="4">
    <source>
        <dbReference type="Proteomes" id="UP000325313"/>
    </source>
</evidence>
<dbReference type="AlphaFoldDB" id="A0A5B0PW83"/>
<evidence type="ECO:0000313" key="3">
    <source>
        <dbReference type="EMBL" id="KAA1105194.1"/>
    </source>
</evidence>
<dbReference type="Proteomes" id="UP000325313">
    <property type="component" value="Unassembled WGS sequence"/>
</dbReference>